<evidence type="ECO:0000313" key="1">
    <source>
        <dbReference type="EMBL" id="MPC98385.1"/>
    </source>
</evidence>
<sequence length="84" mass="8417">MGRRWNQSVSGTQDGITIMRAGHLPRPYGDAVVTAGGVGGVGGGGNPSWAGSAGDTSTLLPPDDANAAGNYVRSLFTQALTTVT</sequence>
<comment type="caution">
    <text evidence="1">The sequence shown here is derived from an EMBL/GenBank/DDBJ whole genome shotgun (WGS) entry which is preliminary data.</text>
</comment>
<protein>
    <submittedName>
        <fullName evidence="1">Uncharacterized protein</fullName>
    </submittedName>
</protein>
<dbReference type="AlphaFoldDB" id="A0A5B7JV15"/>
<name>A0A5B7JV15_PORTR</name>
<gene>
    <name evidence="1" type="ORF">E2C01_093754</name>
</gene>
<dbReference type="EMBL" id="VSRR010113827">
    <property type="protein sequence ID" value="MPC98385.1"/>
    <property type="molecule type" value="Genomic_DNA"/>
</dbReference>
<keyword evidence="2" id="KW-1185">Reference proteome</keyword>
<evidence type="ECO:0000313" key="2">
    <source>
        <dbReference type="Proteomes" id="UP000324222"/>
    </source>
</evidence>
<proteinExistence type="predicted"/>
<reference evidence="1 2" key="1">
    <citation type="submission" date="2019-05" db="EMBL/GenBank/DDBJ databases">
        <title>Another draft genome of Portunus trituberculatus and its Hox gene families provides insights of decapod evolution.</title>
        <authorList>
            <person name="Jeong J.-H."/>
            <person name="Song I."/>
            <person name="Kim S."/>
            <person name="Choi T."/>
            <person name="Kim D."/>
            <person name="Ryu S."/>
            <person name="Kim W."/>
        </authorList>
    </citation>
    <scope>NUCLEOTIDE SEQUENCE [LARGE SCALE GENOMIC DNA]</scope>
    <source>
        <tissue evidence="1">Muscle</tissue>
    </source>
</reference>
<dbReference type="Proteomes" id="UP000324222">
    <property type="component" value="Unassembled WGS sequence"/>
</dbReference>
<accession>A0A5B7JV15</accession>
<organism evidence="1 2">
    <name type="scientific">Portunus trituberculatus</name>
    <name type="common">Swimming crab</name>
    <name type="synonym">Neptunus trituberculatus</name>
    <dbReference type="NCBI Taxonomy" id="210409"/>
    <lineage>
        <taxon>Eukaryota</taxon>
        <taxon>Metazoa</taxon>
        <taxon>Ecdysozoa</taxon>
        <taxon>Arthropoda</taxon>
        <taxon>Crustacea</taxon>
        <taxon>Multicrustacea</taxon>
        <taxon>Malacostraca</taxon>
        <taxon>Eumalacostraca</taxon>
        <taxon>Eucarida</taxon>
        <taxon>Decapoda</taxon>
        <taxon>Pleocyemata</taxon>
        <taxon>Brachyura</taxon>
        <taxon>Eubrachyura</taxon>
        <taxon>Portunoidea</taxon>
        <taxon>Portunidae</taxon>
        <taxon>Portuninae</taxon>
        <taxon>Portunus</taxon>
    </lineage>
</organism>